<evidence type="ECO:0000256" key="4">
    <source>
        <dbReference type="ARBA" id="ARBA00023136"/>
    </source>
</evidence>
<proteinExistence type="inferred from homology"/>
<dbReference type="GO" id="GO:0006488">
    <property type="term" value="P:dolichol-linked oligosaccharide biosynthetic process"/>
    <property type="evidence" value="ECO:0007669"/>
    <property type="project" value="UniProtKB-UniRule"/>
</dbReference>
<dbReference type="Pfam" id="PF02544">
    <property type="entry name" value="Steroid_dh"/>
    <property type="match status" value="1"/>
</dbReference>
<accession>A0A1E3NSI2</accession>
<dbReference type="STRING" id="763406.A0A1E3NSI2"/>
<keyword evidence="5" id="KW-0256">Endoplasmic reticulum</keyword>
<comment type="catalytic activity">
    <reaction evidence="5">
        <text>a di-trans,poly-cis-dolichal + NADP(+) = a di-trans,poly-cis-polyprenal + NADPH + H(+)</text>
        <dbReference type="Rhea" id="RHEA:80727"/>
        <dbReference type="Rhea" id="RHEA-COMP:19536"/>
        <dbReference type="Rhea" id="RHEA-COMP:19537"/>
        <dbReference type="ChEBI" id="CHEBI:15378"/>
        <dbReference type="ChEBI" id="CHEBI:57783"/>
        <dbReference type="ChEBI" id="CHEBI:58349"/>
        <dbReference type="ChEBI" id="CHEBI:231623"/>
        <dbReference type="ChEBI" id="CHEBI:231637"/>
        <dbReference type="EC" id="1.3.1.94"/>
    </reaction>
    <physiologicalReaction direction="right-to-left" evidence="5">
        <dbReference type="Rhea" id="RHEA:80729"/>
    </physiologicalReaction>
</comment>
<name>A0A1E3NSI2_9ASCO</name>
<dbReference type="EMBL" id="KV454001">
    <property type="protein sequence ID" value="ODQ49117.1"/>
    <property type="molecule type" value="Genomic_DNA"/>
</dbReference>
<feature type="transmembrane region" description="Helical" evidence="5">
    <location>
        <begin position="7"/>
        <end position="35"/>
    </location>
</feature>
<dbReference type="GO" id="GO:0160198">
    <property type="term" value="F:polyprenal reductase activity"/>
    <property type="evidence" value="ECO:0007669"/>
    <property type="project" value="UniProtKB-EC"/>
</dbReference>
<keyword evidence="8" id="KW-1185">Reference proteome</keyword>
<dbReference type="PROSITE" id="PS50244">
    <property type="entry name" value="S5A_REDUCTASE"/>
    <property type="match status" value="1"/>
</dbReference>
<evidence type="ECO:0000256" key="2">
    <source>
        <dbReference type="ARBA" id="ARBA00022692"/>
    </source>
</evidence>
<comment type="subcellular location">
    <subcellularLocation>
        <location evidence="1">Endomembrane system</location>
        <topology evidence="1">Multi-pass membrane protein</topology>
    </subcellularLocation>
    <subcellularLocation>
        <location evidence="5">Endoplasmic reticulum membrane</location>
    </subcellularLocation>
</comment>
<dbReference type="OrthoDB" id="541710at2759"/>
<keyword evidence="3 5" id="KW-1133">Transmembrane helix</keyword>
<dbReference type="PANTHER" id="PTHR14624:SF0">
    <property type="entry name" value="POLYPRENOL REDUCTASE"/>
    <property type="match status" value="1"/>
</dbReference>
<keyword evidence="4 5" id="KW-0472">Membrane</keyword>
<evidence type="ECO:0000256" key="1">
    <source>
        <dbReference type="ARBA" id="ARBA00004127"/>
    </source>
</evidence>
<dbReference type="GO" id="GO:0016095">
    <property type="term" value="P:polyprenol catabolic process"/>
    <property type="evidence" value="ECO:0007669"/>
    <property type="project" value="UniProtKB-UniRule"/>
</dbReference>
<dbReference type="InterPro" id="IPR001104">
    <property type="entry name" value="3-oxo-5_a-steroid_4-DH_C"/>
</dbReference>
<dbReference type="GO" id="GO:0003865">
    <property type="term" value="F:3-oxo-5-alpha-steroid 4-dehydrogenase activity"/>
    <property type="evidence" value="ECO:0007669"/>
    <property type="project" value="TreeGrafter"/>
</dbReference>
<feature type="transmembrane region" description="Helical" evidence="5">
    <location>
        <begin position="73"/>
        <end position="93"/>
    </location>
</feature>
<sequence length="271" mass="31397">MFQIEAVAFWSINVISVGLALMTLSVLLVSFFPAINSFLTYGKTLKIVNHKKTKRNNLANLSIVHELYVPKKWFTHFYVIHFVLSLVNTYVIVFPNSQLTDLQVIALLNLAQSIRRVYECQRVSRFSSSAKIHIFHYLVGLIFYASVDVLPFMMHLLHEENTISFGYILIPILVFFLASCDQLFTHIILSKQKKYTLPDVGLFNYVVCPHYMDECLIYFSFLLVRPCIPLLMVMTWVVINLSASANQSYIFYKNNETSNISSRYRIFPGIY</sequence>
<feature type="transmembrane region" description="Helical" evidence="5">
    <location>
        <begin position="163"/>
        <end position="184"/>
    </location>
</feature>
<evidence type="ECO:0000313" key="7">
    <source>
        <dbReference type="EMBL" id="ODQ49117.1"/>
    </source>
</evidence>
<dbReference type="AlphaFoldDB" id="A0A1E3NSI2"/>
<dbReference type="GO" id="GO:0102389">
    <property type="term" value="F:polyprenol reductase activity"/>
    <property type="evidence" value="ECO:0007669"/>
    <property type="project" value="UniProtKB-UniRule"/>
</dbReference>
<evidence type="ECO:0000259" key="6">
    <source>
        <dbReference type="Pfam" id="PF02544"/>
    </source>
</evidence>
<evidence type="ECO:0000256" key="3">
    <source>
        <dbReference type="ARBA" id="ARBA00022989"/>
    </source>
</evidence>
<keyword evidence="5" id="KW-0560">Oxidoreductase</keyword>
<feature type="domain" description="3-oxo-5-alpha-steroid 4-dehydrogenase C-terminal" evidence="6">
    <location>
        <begin position="158"/>
        <end position="271"/>
    </location>
</feature>
<dbReference type="Proteomes" id="UP000094455">
    <property type="component" value="Unassembled WGS sequence"/>
</dbReference>
<reference evidence="7 8" key="1">
    <citation type="journal article" date="2016" name="Proc. Natl. Acad. Sci. U.S.A.">
        <title>Comparative genomics of biotechnologically important yeasts.</title>
        <authorList>
            <person name="Riley R."/>
            <person name="Haridas S."/>
            <person name="Wolfe K.H."/>
            <person name="Lopes M.R."/>
            <person name="Hittinger C.T."/>
            <person name="Goeker M."/>
            <person name="Salamov A.A."/>
            <person name="Wisecaver J.H."/>
            <person name="Long T.M."/>
            <person name="Calvey C.H."/>
            <person name="Aerts A.L."/>
            <person name="Barry K.W."/>
            <person name="Choi C."/>
            <person name="Clum A."/>
            <person name="Coughlan A.Y."/>
            <person name="Deshpande S."/>
            <person name="Douglass A.P."/>
            <person name="Hanson S.J."/>
            <person name="Klenk H.-P."/>
            <person name="LaButti K.M."/>
            <person name="Lapidus A."/>
            <person name="Lindquist E.A."/>
            <person name="Lipzen A.M."/>
            <person name="Meier-Kolthoff J.P."/>
            <person name="Ohm R.A."/>
            <person name="Otillar R.P."/>
            <person name="Pangilinan J.L."/>
            <person name="Peng Y."/>
            <person name="Rokas A."/>
            <person name="Rosa C.A."/>
            <person name="Scheuner C."/>
            <person name="Sibirny A.A."/>
            <person name="Slot J.C."/>
            <person name="Stielow J.B."/>
            <person name="Sun H."/>
            <person name="Kurtzman C.P."/>
            <person name="Blackwell M."/>
            <person name="Grigoriev I.V."/>
            <person name="Jeffries T.W."/>
        </authorList>
    </citation>
    <scope>NUCLEOTIDE SEQUENCE [LARGE SCALE GENOMIC DNA]</scope>
    <source>
        <strain evidence="7 8">NRRL Y-2026</strain>
    </source>
</reference>
<evidence type="ECO:0000313" key="8">
    <source>
        <dbReference type="Proteomes" id="UP000094455"/>
    </source>
</evidence>
<gene>
    <name evidence="7" type="ORF">PICMEDRAFT_95512</name>
</gene>
<dbReference type="InterPro" id="IPR039698">
    <property type="entry name" value="Dfg10/SRD5A3"/>
</dbReference>
<feature type="transmembrane region" description="Helical" evidence="5">
    <location>
        <begin position="134"/>
        <end position="157"/>
    </location>
</feature>
<keyword evidence="2 5" id="KW-0812">Transmembrane</keyword>
<organism evidence="7 8">
    <name type="scientific">Pichia membranifaciens NRRL Y-2026</name>
    <dbReference type="NCBI Taxonomy" id="763406"/>
    <lineage>
        <taxon>Eukaryota</taxon>
        <taxon>Fungi</taxon>
        <taxon>Dikarya</taxon>
        <taxon>Ascomycota</taxon>
        <taxon>Saccharomycotina</taxon>
        <taxon>Pichiomycetes</taxon>
        <taxon>Pichiales</taxon>
        <taxon>Pichiaceae</taxon>
        <taxon>Pichia</taxon>
    </lineage>
</organism>
<dbReference type="GeneID" id="30181787"/>
<keyword evidence="5" id="KW-0521">NADP</keyword>
<comment type="similarity">
    <text evidence="5">Belongs to the steroid 5-alpha reductase family. Polyprenal reductase subfamily.</text>
</comment>
<protein>
    <recommendedName>
        <fullName evidence="5">Polyprenal reductase</fullName>
        <ecNumber evidence="5">1.3.1.94</ecNumber>
    </recommendedName>
</protein>
<dbReference type="EC" id="1.3.1.94" evidence="5"/>
<evidence type="ECO:0000256" key="5">
    <source>
        <dbReference type="RuleBase" id="RU367081"/>
    </source>
</evidence>
<dbReference type="UniPathway" id="UPA00378"/>
<dbReference type="GO" id="GO:0005789">
    <property type="term" value="C:endoplasmic reticulum membrane"/>
    <property type="evidence" value="ECO:0007669"/>
    <property type="project" value="UniProtKB-SubCell"/>
</dbReference>
<feature type="transmembrane region" description="Helical" evidence="5">
    <location>
        <begin position="216"/>
        <end position="239"/>
    </location>
</feature>
<comment type="pathway">
    <text evidence="5">Protein modification; protein glycosylation.</text>
</comment>
<dbReference type="RefSeq" id="XP_019020230.1">
    <property type="nucleotide sequence ID" value="XM_019165100.1"/>
</dbReference>
<comment type="function">
    <text evidence="5">Plays a key role in early steps of protein N-linked glycosylation by being involved in the conversion of polyprenol into dolichol. Acts as a polyprenal reductase that mediates the reduction of polyprenal into dolichal in a NADP-dependent mechanism. Dolichols are required for the synthesis of dolichol-linked monosaccharides and the oligosaccharide precursor used for N-glycosylation.</text>
</comment>
<dbReference type="PANTHER" id="PTHR14624">
    <property type="entry name" value="DFG10 PROTEIN"/>
    <property type="match status" value="1"/>
</dbReference>